<dbReference type="Proteomes" id="UP000008068">
    <property type="component" value="Unassembled WGS sequence"/>
</dbReference>
<feature type="domain" description="W02B3.4-like N-terminal" evidence="5">
    <location>
        <begin position="57"/>
        <end position="170"/>
    </location>
</feature>
<dbReference type="InterPro" id="IPR057641">
    <property type="entry name" value="W02B3_4_N"/>
</dbReference>
<proteinExistence type="predicted"/>
<reference evidence="7" key="1">
    <citation type="submission" date="2011-07" db="EMBL/GenBank/DDBJ databases">
        <authorList>
            <consortium name="Caenorhabditis brenneri Sequencing and Analysis Consortium"/>
            <person name="Wilson R.K."/>
        </authorList>
    </citation>
    <scope>NUCLEOTIDE SEQUENCE [LARGE SCALE GENOMIC DNA]</scope>
    <source>
        <strain evidence="7">PB2801</strain>
    </source>
</reference>
<protein>
    <recommendedName>
        <fullName evidence="5">W02B3.4-like N-terminal domain-containing protein</fullName>
    </recommendedName>
</protein>
<dbReference type="HOGENOM" id="CLU_041832_0_0_1"/>
<name>G0MRN4_CAEBE</name>
<dbReference type="InterPro" id="IPR009644">
    <property type="entry name" value="FKTN/MNN4/W02B3.4-1"/>
</dbReference>
<dbReference type="STRING" id="135651.G0MRN4"/>
<dbReference type="OrthoDB" id="444255at2759"/>
<keyword evidence="4" id="KW-0472">Membrane</keyword>
<keyword evidence="3" id="KW-1133">Transmembrane helix</keyword>
<dbReference type="PANTHER" id="PTHR15407">
    <property type="entry name" value="FUKUTIN-RELATED"/>
    <property type="match status" value="1"/>
</dbReference>
<evidence type="ECO:0000259" key="5">
    <source>
        <dbReference type="Pfam" id="PF24413"/>
    </source>
</evidence>
<evidence type="ECO:0000256" key="2">
    <source>
        <dbReference type="ARBA" id="ARBA00022692"/>
    </source>
</evidence>
<dbReference type="eggNOG" id="ENOG502QUDN">
    <property type="taxonomic scope" value="Eukaryota"/>
</dbReference>
<dbReference type="AlphaFoldDB" id="G0MRN4"/>
<keyword evidence="2" id="KW-0812">Transmembrane</keyword>
<dbReference type="InParanoid" id="G0MRN4"/>
<comment type="subcellular location">
    <subcellularLocation>
        <location evidence="1">Membrane</location>
        <topology evidence="1">Single-pass membrane protein</topology>
    </subcellularLocation>
</comment>
<dbReference type="EMBL" id="GL379809">
    <property type="protein sequence ID" value="EGT42712.1"/>
    <property type="molecule type" value="Genomic_DNA"/>
</dbReference>
<sequence>MIVSKETNLFFILFSLFLVYCIFALCYVNVHKDEKLQDWIMARNNSSKNQQNDMIICEALLERWNPEIPALIIDSKFLSNIIKERCYHDPSQPIKIGVDAKYRKDDFFVNDKRFDVIYYTVNGSKDFLDFDVDDRRIIPINFVTEYIGNFEIPTDVKQFIAFWERSKFMNCVGLRVLRNESEKVVLAAQKSTEVLAGLRDELIDNGMFPFLNDETLFGWYRECSWIPHTFNMNLAVFHKDYNPEYLKKLENQETEFSIVRRSGMVEKSFEMTLVPKGSTFPRIDISLIYDGDENGTITHSYVSGLADGRTKYKYFYSVHDPWCAAELHDHIFWVTCSPRLL</sequence>
<gene>
    <name evidence="6" type="ORF">CAEBREN_10497</name>
</gene>
<accession>G0MRN4</accession>
<evidence type="ECO:0000256" key="1">
    <source>
        <dbReference type="ARBA" id="ARBA00004167"/>
    </source>
</evidence>
<evidence type="ECO:0000256" key="4">
    <source>
        <dbReference type="ARBA" id="ARBA00023136"/>
    </source>
</evidence>
<organism evidence="7">
    <name type="scientific">Caenorhabditis brenneri</name>
    <name type="common">Nematode worm</name>
    <dbReference type="NCBI Taxonomy" id="135651"/>
    <lineage>
        <taxon>Eukaryota</taxon>
        <taxon>Metazoa</taxon>
        <taxon>Ecdysozoa</taxon>
        <taxon>Nematoda</taxon>
        <taxon>Chromadorea</taxon>
        <taxon>Rhabditida</taxon>
        <taxon>Rhabditina</taxon>
        <taxon>Rhabditomorpha</taxon>
        <taxon>Rhabditoidea</taxon>
        <taxon>Rhabditidae</taxon>
        <taxon>Peloderinae</taxon>
        <taxon>Caenorhabditis</taxon>
    </lineage>
</organism>
<evidence type="ECO:0000313" key="6">
    <source>
        <dbReference type="EMBL" id="EGT42712.1"/>
    </source>
</evidence>
<keyword evidence="7" id="KW-1185">Reference proteome</keyword>
<evidence type="ECO:0000313" key="7">
    <source>
        <dbReference type="Proteomes" id="UP000008068"/>
    </source>
</evidence>
<dbReference type="PANTHER" id="PTHR15407:SF41">
    <property type="entry name" value="FUKUTIN"/>
    <property type="match status" value="1"/>
</dbReference>
<dbReference type="OMA" id="NDMIICE"/>
<evidence type="ECO:0000256" key="3">
    <source>
        <dbReference type="ARBA" id="ARBA00022989"/>
    </source>
</evidence>
<dbReference type="Pfam" id="PF24413">
    <property type="entry name" value="W02B3_4_N"/>
    <property type="match status" value="1"/>
</dbReference>
<dbReference type="GO" id="GO:0016020">
    <property type="term" value="C:membrane"/>
    <property type="evidence" value="ECO:0007669"/>
    <property type="project" value="UniProtKB-SubCell"/>
</dbReference>